<name>A0ABP7ZNS3_9MICO</name>
<evidence type="ECO:0000313" key="1">
    <source>
        <dbReference type="EMBL" id="GAA4166342.1"/>
    </source>
</evidence>
<dbReference type="RefSeq" id="WP_344792782.1">
    <property type="nucleotide sequence ID" value="NZ_BAABBV010000002.1"/>
</dbReference>
<keyword evidence="2" id="KW-1185">Reference proteome</keyword>
<dbReference type="PANTHER" id="PTHR30173">
    <property type="entry name" value="SIGMA 19 FACTOR"/>
    <property type="match status" value="1"/>
</dbReference>
<dbReference type="PANTHER" id="PTHR30173:SF43">
    <property type="entry name" value="ECF RNA POLYMERASE SIGMA FACTOR SIGI-RELATED"/>
    <property type="match status" value="1"/>
</dbReference>
<sequence>MRAAHDHGALILELADHLRSANHPGVASLLHSDVVLTVDSGEGARAVASRAQGRCACAGELVRIALGAAEPAADPAVSVVVTVEELNGAPGLVIRARGAVVGVIVAAARDGLIGELWAVLNPEKFGGVAGMSQPGGPFGHY</sequence>
<proteinExistence type="predicted"/>
<dbReference type="InterPro" id="IPR052704">
    <property type="entry name" value="ECF_Sigma-70_Domain"/>
</dbReference>
<dbReference type="Proteomes" id="UP001415169">
    <property type="component" value="Unassembled WGS sequence"/>
</dbReference>
<reference evidence="1" key="2">
    <citation type="submission" date="2023-12" db="EMBL/GenBank/DDBJ databases">
        <authorList>
            <person name="Sun Q."/>
            <person name="Inoue M."/>
        </authorList>
    </citation>
    <scope>NUCLEOTIDE SEQUENCE</scope>
    <source>
        <strain evidence="1">JCM 17590</strain>
    </source>
</reference>
<protein>
    <submittedName>
        <fullName evidence="1">Uncharacterized protein</fullName>
    </submittedName>
</protein>
<evidence type="ECO:0000313" key="2">
    <source>
        <dbReference type="Proteomes" id="UP001415169"/>
    </source>
</evidence>
<gene>
    <name evidence="1" type="ORF">GCM10022286_30860</name>
</gene>
<dbReference type="SUPFAM" id="SSF54427">
    <property type="entry name" value="NTF2-like"/>
    <property type="match status" value="1"/>
</dbReference>
<reference evidence="1" key="1">
    <citation type="journal article" date="2014" name="Int. J. Syst. Evol. Microbiol.">
        <title>Complete genome of a new Firmicutes species belonging to the dominant human colonic microbiota ('Ruminococcus bicirculans') reveals two chromosomes and a selective capacity to utilize plant glucans.</title>
        <authorList>
            <consortium name="NISC Comparative Sequencing Program"/>
            <person name="Wegmann U."/>
            <person name="Louis P."/>
            <person name="Goesmann A."/>
            <person name="Henrissat B."/>
            <person name="Duncan S.H."/>
            <person name="Flint H.J."/>
        </authorList>
    </citation>
    <scope>NUCLEOTIDE SEQUENCE</scope>
    <source>
        <strain evidence="1">JCM 17590</strain>
    </source>
</reference>
<dbReference type="EMBL" id="BAABBV010000002">
    <property type="protein sequence ID" value="GAA4166342.1"/>
    <property type="molecule type" value="Genomic_DNA"/>
</dbReference>
<dbReference type="InterPro" id="IPR032710">
    <property type="entry name" value="NTF2-like_dom_sf"/>
</dbReference>
<accession>A0ABP7ZNS3</accession>
<comment type="caution">
    <text evidence="1">The sequence shown here is derived from an EMBL/GenBank/DDBJ whole genome shotgun (WGS) entry which is preliminary data.</text>
</comment>
<organism evidence="1 2">
    <name type="scientific">Gryllotalpicola daejeonensis</name>
    <dbReference type="NCBI Taxonomy" id="993087"/>
    <lineage>
        <taxon>Bacteria</taxon>
        <taxon>Bacillati</taxon>
        <taxon>Actinomycetota</taxon>
        <taxon>Actinomycetes</taxon>
        <taxon>Micrococcales</taxon>
        <taxon>Microbacteriaceae</taxon>
        <taxon>Gryllotalpicola</taxon>
    </lineage>
</organism>